<dbReference type="RefSeq" id="WP_191005299.1">
    <property type="nucleotide sequence ID" value="NZ_JACXAD010000011.1"/>
</dbReference>
<organism evidence="7 8">
    <name type="scientific">Hymenobacter montanus</name>
    <dbReference type="NCBI Taxonomy" id="2771359"/>
    <lineage>
        <taxon>Bacteria</taxon>
        <taxon>Pseudomonadati</taxon>
        <taxon>Bacteroidota</taxon>
        <taxon>Cytophagia</taxon>
        <taxon>Cytophagales</taxon>
        <taxon>Hymenobacteraceae</taxon>
        <taxon>Hymenobacter</taxon>
    </lineage>
</organism>
<accession>A0A927BCX3</accession>
<evidence type="ECO:0000313" key="8">
    <source>
        <dbReference type="Proteomes" id="UP000612233"/>
    </source>
</evidence>
<evidence type="ECO:0000313" key="7">
    <source>
        <dbReference type="EMBL" id="MBD2768486.1"/>
    </source>
</evidence>
<dbReference type="Pfam" id="PF03741">
    <property type="entry name" value="TerC"/>
    <property type="match status" value="1"/>
</dbReference>
<keyword evidence="4 6" id="KW-1133">Transmembrane helix</keyword>
<protein>
    <submittedName>
        <fullName evidence="7">TerC family protein</fullName>
    </submittedName>
</protein>
<keyword evidence="3 6" id="KW-0812">Transmembrane</keyword>
<evidence type="ECO:0000256" key="4">
    <source>
        <dbReference type="ARBA" id="ARBA00022989"/>
    </source>
</evidence>
<comment type="subcellular location">
    <subcellularLocation>
        <location evidence="1">Membrane</location>
        <topology evidence="1">Multi-pass membrane protein</topology>
    </subcellularLocation>
</comment>
<evidence type="ECO:0000256" key="1">
    <source>
        <dbReference type="ARBA" id="ARBA00004141"/>
    </source>
</evidence>
<feature type="transmembrane region" description="Helical" evidence="6">
    <location>
        <begin position="197"/>
        <end position="216"/>
    </location>
</feature>
<dbReference type="GO" id="GO:0016020">
    <property type="term" value="C:membrane"/>
    <property type="evidence" value="ECO:0007669"/>
    <property type="project" value="UniProtKB-SubCell"/>
</dbReference>
<reference evidence="7" key="1">
    <citation type="submission" date="2020-09" db="EMBL/GenBank/DDBJ databases">
        <authorList>
            <person name="Kim M.K."/>
        </authorList>
    </citation>
    <scope>NUCLEOTIDE SEQUENCE</scope>
    <source>
        <strain evidence="7">BT664</strain>
    </source>
</reference>
<keyword evidence="5 6" id="KW-0472">Membrane</keyword>
<feature type="transmembrane region" description="Helical" evidence="6">
    <location>
        <begin position="12"/>
        <end position="39"/>
    </location>
</feature>
<dbReference type="InterPro" id="IPR005496">
    <property type="entry name" value="Integral_membrane_TerC"/>
</dbReference>
<gene>
    <name evidence="7" type="ORF">IC235_11365</name>
</gene>
<dbReference type="AlphaFoldDB" id="A0A927BCX3"/>
<sequence length="256" mass="28255">MYDFTAFAHAATWVSLLTLTFMEIVLGIDNIIFISIVVNRLPESEQARGRTIGLLLALLFRVGLLLCISFIVGLRAPIFNLPFPWLTEPFGVTGRDIILMGGGLFLIYKSTTEIHTKLQGDEDEGGMNGAKRATLLSIILQIIAIDIVFSFDSILTAVGLVDNVLVMIAAVIAAMGIMLAFSGTVANFVNKNPTIKMLALSFLIMIGFMLVMEAAHKEVEKGYLYFAMAFSLTVEVLNLRLRKKNKPVQLRDSQYD</sequence>
<feature type="transmembrane region" description="Helical" evidence="6">
    <location>
        <begin position="51"/>
        <end position="72"/>
    </location>
</feature>
<proteinExistence type="inferred from homology"/>
<name>A0A927BCX3_9BACT</name>
<evidence type="ECO:0000256" key="6">
    <source>
        <dbReference type="SAM" id="Phobius"/>
    </source>
</evidence>
<dbReference type="PANTHER" id="PTHR30238:SF4">
    <property type="entry name" value="SLL1022 PROTEIN"/>
    <property type="match status" value="1"/>
</dbReference>
<keyword evidence="8" id="KW-1185">Reference proteome</keyword>
<feature type="transmembrane region" description="Helical" evidence="6">
    <location>
        <begin position="164"/>
        <end position="185"/>
    </location>
</feature>
<feature type="transmembrane region" description="Helical" evidence="6">
    <location>
        <begin position="92"/>
        <end position="108"/>
    </location>
</feature>
<comment type="similarity">
    <text evidence="2">Belongs to the TerC family.</text>
</comment>
<comment type="caution">
    <text evidence="7">The sequence shown here is derived from an EMBL/GenBank/DDBJ whole genome shotgun (WGS) entry which is preliminary data.</text>
</comment>
<feature type="transmembrane region" description="Helical" evidence="6">
    <location>
        <begin position="222"/>
        <end position="241"/>
    </location>
</feature>
<feature type="transmembrane region" description="Helical" evidence="6">
    <location>
        <begin position="135"/>
        <end position="158"/>
    </location>
</feature>
<dbReference type="Proteomes" id="UP000612233">
    <property type="component" value="Unassembled WGS sequence"/>
</dbReference>
<evidence type="ECO:0000256" key="5">
    <source>
        <dbReference type="ARBA" id="ARBA00023136"/>
    </source>
</evidence>
<dbReference type="EMBL" id="JACXAD010000011">
    <property type="protein sequence ID" value="MBD2768486.1"/>
    <property type="molecule type" value="Genomic_DNA"/>
</dbReference>
<dbReference type="PANTHER" id="PTHR30238">
    <property type="entry name" value="MEMBRANE BOUND PREDICTED REDOX MODULATOR"/>
    <property type="match status" value="1"/>
</dbReference>
<evidence type="ECO:0000256" key="2">
    <source>
        <dbReference type="ARBA" id="ARBA00007511"/>
    </source>
</evidence>
<evidence type="ECO:0000256" key="3">
    <source>
        <dbReference type="ARBA" id="ARBA00022692"/>
    </source>
</evidence>